<feature type="transmembrane region" description="Helical" evidence="1">
    <location>
        <begin position="66"/>
        <end position="86"/>
    </location>
</feature>
<evidence type="ECO:0000256" key="1">
    <source>
        <dbReference type="SAM" id="Phobius"/>
    </source>
</evidence>
<dbReference type="AlphaFoldDB" id="A0A3S2PBQ2"/>
<sequence>MNYTWFKTYRNKVAVLGEQHKYSLENFSRRDDGQYFCRSTNKHGSSNSSAVTVKIKVRPTKFSAKLIIILSCAGILVLLVVTAVAAKIKFSKNRITSTETESEEETQDNVYVNLPAIDKSQSQEEIQDDSYIVYTPIQVKRKSDMVEQTDSHDESNSVIYSVVCRPRALSLSDVEPSRHQTSI</sequence>
<proteinExistence type="predicted"/>
<evidence type="ECO:0000259" key="2">
    <source>
        <dbReference type="PROSITE" id="PS50835"/>
    </source>
</evidence>
<protein>
    <recommendedName>
        <fullName evidence="2">Ig-like domain-containing protein</fullName>
    </recommendedName>
</protein>
<dbReference type="InterPro" id="IPR013783">
    <property type="entry name" value="Ig-like_fold"/>
</dbReference>
<evidence type="ECO:0000313" key="3">
    <source>
        <dbReference type="EMBL" id="RVE69574.1"/>
    </source>
</evidence>
<organism evidence="3 4">
    <name type="scientific">Oryzias javanicus</name>
    <name type="common">Javanese ricefish</name>
    <name type="synonym">Aplocheilus javanicus</name>
    <dbReference type="NCBI Taxonomy" id="123683"/>
    <lineage>
        <taxon>Eukaryota</taxon>
        <taxon>Metazoa</taxon>
        <taxon>Chordata</taxon>
        <taxon>Craniata</taxon>
        <taxon>Vertebrata</taxon>
        <taxon>Euteleostomi</taxon>
        <taxon>Actinopterygii</taxon>
        <taxon>Neopterygii</taxon>
        <taxon>Teleostei</taxon>
        <taxon>Neoteleostei</taxon>
        <taxon>Acanthomorphata</taxon>
        <taxon>Ovalentaria</taxon>
        <taxon>Atherinomorphae</taxon>
        <taxon>Beloniformes</taxon>
        <taxon>Adrianichthyidae</taxon>
        <taxon>Oryziinae</taxon>
        <taxon>Oryzias</taxon>
    </lineage>
</organism>
<dbReference type="InterPro" id="IPR007110">
    <property type="entry name" value="Ig-like_dom"/>
</dbReference>
<gene>
    <name evidence="3" type="ORF">OJAV_G00079050</name>
</gene>
<keyword evidence="1" id="KW-0812">Transmembrane</keyword>
<dbReference type="SUPFAM" id="SSF48726">
    <property type="entry name" value="Immunoglobulin"/>
    <property type="match status" value="1"/>
</dbReference>
<keyword evidence="1" id="KW-1133">Transmembrane helix</keyword>
<dbReference type="Proteomes" id="UP000283210">
    <property type="component" value="Chromosome 8"/>
</dbReference>
<keyword evidence="1" id="KW-0472">Membrane</keyword>
<keyword evidence="4" id="KW-1185">Reference proteome</keyword>
<dbReference type="InterPro" id="IPR036179">
    <property type="entry name" value="Ig-like_dom_sf"/>
</dbReference>
<reference evidence="3 4" key="1">
    <citation type="submission" date="2018-11" db="EMBL/GenBank/DDBJ databases">
        <authorList>
            <person name="Lopez-Roques C."/>
            <person name="Donnadieu C."/>
            <person name="Bouchez O."/>
            <person name="Klopp C."/>
            <person name="Cabau C."/>
            <person name="Zahm M."/>
        </authorList>
    </citation>
    <scope>NUCLEOTIDE SEQUENCE [LARGE SCALE GENOMIC DNA]</scope>
    <source>
        <strain evidence="3">RS831</strain>
        <tissue evidence="3">Whole body</tissue>
    </source>
</reference>
<dbReference type="EMBL" id="CM012444">
    <property type="protein sequence ID" value="RVE69574.1"/>
    <property type="molecule type" value="Genomic_DNA"/>
</dbReference>
<dbReference type="PROSITE" id="PS50835">
    <property type="entry name" value="IG_LIKE"/>
    <property type="match status" value="1"/>
</dbReference>
<reference evidence="3 4" key="2">
    <citation type="submission" date="2019-01" db="EMBL/GenBank/DDBJ databases">
        <title>A chromosome length genome reference of the Java medaka (oryzias javanicus).</title>
        <authorList>
            <person name="Herpin A."/>
            <person name="Takehana Y."/>
            <person name="Naruse K."/>
            <person name="Ansai S."/>
            <person name="Kawaguchi M."/>
        </authorList>
    </citation>
    <scope>NUCLEOTIDE SEQUENCE [LARGE SCALE GENOMIC DNA]</scope>
    <source>
        <strain evidence="3">RS831</strain>
        <tissue evidence="3">Whole body</tissue>
    </source>
</reference>
<name>A0A3S2PBQ2_ORYJA</name>
<dbReference type="OrthoDB" id="9448246at2759"/>
<evidence type="ECO:0000313" key="4">
    <source>
        <dbReference type="Proteomes" id="UP000283210"/>
    </source>
</evidence>
<accession>A0A3S2PBQ2</accession>
<feature type="domain" description="Ig-like" evidence="2">
    <location>
        <begin position="1"/>
        <end position="52"/>
    </location>
</feature>
<dbReference type="Gene3D" id="2.60.40.10">
    <property type="entry name" value="Immunoglobulins"/>
    <property type="match status" value="1"/>
</dbReference>